<reference evidence="15" key="1">
    <citation type="submission" date="2021-02" db="EMBL/GenBank/DDBJ databases">
        <authorList>
            <person name="Nowell W R."/>
        </authorList>
    </citation>
    <scope>NUCLEOTIDE SEQUENCE</scope>
</reference>
<feature type="compositionally biased region" description="Polar residues" evidence="14">
    <location>
        <begin position="450"/>
        <end position="462"/>
    </location>
</feature>
<accession>A0A814A3P9</accession>
<evidence type="ECO:0000256" key="7">
    <source>
        <dbReference type="ARBA" id="ARBA00023180"/>
    </source>
</evidence>
<dbReference type="Proteomes" id="UP000663828">
    <property type="component" value="Unassembled WGS sequence"/>
</dbReference>
<dbReference type="CDD" id="cd02537">
    <property type="entry name" value="GT8_Glycogenin"/>
    <property type="match status" value="1"/>
</dbReference>
<dbReference type="GO" id="GO:0008466">
    <property type="term" value="F:glycogenin glucosyltransferase activity"/>
    <property type="evidence" value="ECO:0007669"/>
    <property type="project" value="UniProtKB-EC"/>
</dbReference>
<comment type="function">
    <text evidence="13">Self-glucosylating initiator of glycogen synthesis. It catalyzes the formation of a short alpha (1,4)-glucosyl chain covalently attached via a glucose 1-O-tyrosyl linkage to internal tyrosine residues and these chains act as primers for the elongation reaction catalyzed by glycogen synthase.</text>
</comment>
<feature type="compositionally biased region" description="Polar residues" evidence="14">
    <location>
        <begin position="476"/>
        <end position="486"/>
    </location>
</feature>
<evidence type="ECO:0000313" key="16">
    <source>
        <dbReference type="Proteomes" id="UP000663828"/>
    </source>
</evidence>
<evidence type="ECO:0000256" key="3">
    <source>
        <dbReference type="ARBA" id="ARBA00022490"/>
    </source>
</evidence>
<name>A0A814A3P9_ADIRI</name>
<dbReference type="GO" id="GO:0005978">
    <property type="term" value="P:glycogen biosynthetic process"/>
    <property type="evidence" value="ECO:0007669"/>
    <property type="project" value="UniProtKB-KW"/>
</dbReference>
<comment type="cofactor">
    <cofactor evidence="1">
        <name>Mn(2+)</name>
        <dbReference type="ChEBI" id="CHEBI:29035"/>
    </cofactor>
</comment>
<evidence type="ECO:0000256" key="8">
    <source>
        <dbReference type="ARBA" id="ARBA00023211"/>
    </source>
</evidence>
<dbReference type="PANTHER" id="PTHR11183">
    <property type="entry name" value="GLYCOGENIN SUBFAMILY MEMBER"/>
    <property type="match status" value="1"/>
</dbReference>
<dbReference type="InterPro" id="IPR029044">
    <property type="entry name" value="Nucleotide-diphossugar_trans"/>
</dbReference>
<evidence type="ECO:0000256" key="4">
    <source>
        <dbReference type="ARBA" id="ARBA00022679"/>
    </source>
</evidence>
<comment type="similarity">
    <text evidence="9">Belongs to the glycosyltransferase 8 family. Glycogenin subfamily.</text>
</comment>
<dbReference type="GO" id="GO:0046872">
    <property type="term" value="F:metal ion binding"/>
    <property type="evidence" value="ECO:0007669"/>
    <property type="project" value="UniProtKB-KW"/>
</dbReference>
<dbReference type="FunFam" id="3.90.550.10:FF:000092">
    <property type="entry name" value="Glycogenin 2"/>
    <property type="match status" value="1"/>
</dbReference>
<dbReference type="Gene3D" id="3.90.550.10">
    <property type="entry name" value="Spore Coat Polysaccharide Biosynthesis Protein SpsA, Chain A"/>
    <property type="match status" value="1"/>
</dbReference>
<comment type="caution">
    <text evidence="15">The sequence shown here is derived from an EMBL/GenBank/DDBJ whole genome shotgun (WGS) entry which is preliminary data.</text>
</comment>
<evidence type="ECO:0000256" key="9">
    <source>
        <dbReference type="ARBA" id="ARBA00038162"/>
    </source>
</evidence>
<feature type="compositionally biased region" description="Polar residues" evidence="14">
    <location>
        <begin position="494"/>
        <end position="504"/>
    </location>
</feature>
<dbReference type="InterPro" id="IPR050587">
    <property type="entry name" value="GNT1/Glycosyltrans_8"/>
</dbReference>
<evidence type="ECO:0000256" key="10">
    <source>
        <dbReference type="ARBA" id="ARBA00038934"/>
    </source>
</evidence>
<keyword evidence="5" id="KW-0479">Metal-binding</keyword>
<keyword evidence="16" id="KW-1185">Reference proteome</keyword>
<keyword evidence="6" id="KW-0320">Glycogen biosynthesis</keyword>
<evidence type="ECO:0000256" key="5">
    <source>
        <dbReference type="ARBA" id="ARBA00022723"/>
    </source>
</evidence>
<organism evidence="15 16">
    <name type="scientific">Adineta ricciae</name>
    <name type="common">Rotifer</name>
    <dbReference type="NCBI Taxonomy" id="249248"/>
    <lineage>
        <taxon>Eukaryota</taxon>
        <taxon>Metazoa</taxon>
        <taxon>Spiralia</taxon>
        <taxon>Gnathifera</taxon>
        <taxon>Rotifera</taxon>
        <taxon>Eurotatoria</taxon>
        <taxon>Bdelloidea</taxon>
        <taxon>Adinetida</taxon>
        <taxon>Adinetidae</taxon>
        <taxon>Adineta</taxon>
    </lineage>
</organism>
<dbReference type="Pfam" id="PF01501">
    <property type="entry name" value="Glyco_transf_8"/>
    <property type="match status" value="1"/>
</dbReference>
<comment type="subcellular location">
    <subcellularLocation>
        <location evidence="2">Cytoplasm</location>
    </subcellularLocation>
</comment>
<evidence type="ECO:0000256" key="6">
    <source>
        <dbReference type="ARBA" id="ARBA00023056"/>
    </source>
</evidence>
<evidence type="ECO:0000256" key="2">
    <source>
        <dbReference type="ARBA" id="ARBA00004496"/>
    </source>
</evidence>
<evidence type="ECO:0000256" key="12">
    <source>
        <dbReference type="ARBA" id="ARBA00052293"/>
    </source>
</evidence>
<feature type="region of interest" description="Disordered" evidence="14">
    <location>
        <begin position="450"/>
        <end position="504"/>
    </location>
</feature>
<comment type="catalytic activity">
    <reaction evidence="12">
        <text>L-tyrosyl-[glycogenin] + UDP-alpha-D-glucose = alpha-D-glucosyl-L-tyrosyl-[glycogenin] + UDP + H(+)</text>
        <dbReference type="Rhea" id="RHEA:23360"/>
        <dbReference type="Rhea" id="RHEA-COMP:14604"/>
        <dbReference type="Rhea" id="RHEA-COMP:14605"/>
        <dbReference type="ChEBI" id="CHEBI:15378"/>
        <dbReference type="ChEBI" id="CHEBI:46858"/>
        <dbReference type="ChEBI" id="CHEBI:58223"/>
        <dbReference type="ChEBI" id="CHEBI:58885"/>
        <dbReference type="ChEBI" id="CHEBI:140573"/>
        <dbReference type="EC" id="2.4.1.186"/>
    </reaction>
</comment>
<keyword evidence="4" id="KW-0808">Transferase</keyword>
<dbReference type="SUPFAM" id="SSF53448">
    <property type="entry name" value="Nucleotide-diphospho-sugar transferases"/>
    <property type="match status" value="1"/>
</dbReference>
<dbReference type="AlphaFoldDB" id="A0A814A3P9"/>
<evidence type="ECO:0000256" key="14">
    <source>
        <dbReference type="SAM" id="MobiDB-lite"/>
    </source>
</evidence>
<keyword evidence="8" id="KW-0464">Manganese</keyword>
<dbReference type="GO" id="GO:0005737">
    <property type="term" value="C:cytoplasm"/>
    <property type="evidence" value="ECO:0007669"/>
    <property type="project" value="UniProtKB-SubCell"/>
</dbReference>
<comment type="catalytic activity">
    <reaction evidence="11">
        <text>[1,4-alpha-D-glucosyl](n)-L-tyrosyl-[glycogenin] + UDP-alpha-D-glucose = [1,4-alpha-D-glucosyl](n+1)-L-tyrosyl-[glycogenin] + UDP + H(+)</text>
        <dbReference type="Rhea" id="RHEA:56560"/>
        <dbReference type="Rhea" id="RHEA-COMP:14606"/>
        <dbReference type="Rhea" id="RHEA-COMP:14607"/>
        <dbReference type="ChEBI" id="CHEBI:15378"/>
        <dbReference type="ChEBI" id="CHEBI:58223"/>
        <dbReference type="ChEBI" id="CHEBI:58885"/>
        <dbReference type="ChEBI" id="CHEBI:140574"/>
        <dbReference type="EC" id="2.4.1.186"/>
    </reaction>
</comment>
<proteinExistence type="inferred from homology"/>
<evidence type="ECO:0000256" key="11">
    <source>
        <dbReference type="ARBA" id="ARBA00050886"/>
    </source>
</evidence>
<gene>
    <name evidence="15" type="ORF">XAT740_LOCUS8338</name>
</gene>
<dbReference type="InterPro" id="IPR002495">
    <property type="entry name" value="Glyco_trans_8"/>
</dbReference>
<protein>
    <recommendedName>
        <fullName evidence="10">glycogenin glucosyltransferase</fullName>
        <ecNumber evidence="10">2.4.1.186</ecNumber>
    </recommendedName>
</protein>
<keyword evidence="7" id="KW-0325">Glycoprotein</keyword>
<keyword evidence="3" id="KW-0963">Cytoplasm</keyword>
<evidence type="ECO:0000256" key="13">
    <source>
        <dbReference type="ARBA" id="ARBA00057883"/>
    </source>
</evidence>
<evidence type="ECO:0000313" key="15">
    <source>
        <dbReference type="EMBL" id="CAF0907181.1"/>
    </source>
</evidence>
<evidence type="ECO:0000256" key="1">
    <source>
        <dbReference type="ARBA" id="ARBA00001936"/>
    </source>
</evidence>
<dbReference type="EMBL" id="CAJNOR010000415">
    <property type="protein sequence ID" value="CAF0907181.1"/>
    <property type="molecule type" value="Genomic_DNA"/>
</dbReference>
<sequence length="504" mass="56838">MSSEAFVTLATNDGCALGALVVAESLRKVGTQRNLVVMVSRTLSDLIRQTLQNSFDEVVIVDELNSNDEQHLRLLARPELGVTFTKINCWQLEKYSKCVFLDADIVVLQNIDDLFDREELSAAPDAGWPDCFNSGVFVYKPSKETFRKLVAFANQQGASFDGGDQGLLNAFFSNWRSADIARHLPFTYNVTSNTFYSYVPAVTQFRNDIRVVHFAGALKPWQLTYNPQNEQLSGNLGGQHTVQREFLLAWWKVMYERVWPRLSKQNQQLNPSQSIITESDISVLKSSSFLWMNFPSEKEKQSAFEKRSLSFPSIIDDLFNDISIRENLKRKFSADKFLPRAGIFHLKQGQMKPFHRTQPKIRHYDSFQFQEKSLSSEKILSLYAKQQHTMNNSQVGFGGQVLNYGSLTSDQGVQAGSVAHRRAWEAGHVDYHGRDSFSNIQEQLERNIAQQPQQYHPSQARQITPPPSQATSASSNKQSSDQTTPATAAPSGGIKSTTAEGEKK</sequence>
<dbReference type="EC" id="2.4.1.186" evidence="10"/>